<gene>
    <name evidence="1" type="ORF">BJ138DRAFT_1148256</name>
</gene>
<keyword evidence="2" id="KW-1185">Reference proteome</keyword>
<dbReference type="Proteomes" id="UP000790377">
    <property type="component" value="Unassembled WGS sequence"/>
</dbReference>
<name>A0ACB8AGX9_9AGAM</name>
<dbReference type="EMBL" id="MU267650">
    <property type="protein sequence ID" value="KAH7912502.1"/>
    <property type="molecule type" value="Genomic_DNA"/>
</dbReference>
<evidence type="ECO:0000313" key="1">
    <source>
        <dbReference type="EMBL" id="KAH7912502.1"/>
    </source>
</evidence>
<organism evidence="1 2">
    <name type="scientific">Hygrophoropsis aurantiaca</name>
    <dbReference type="NCBI Taxonomy" id="72124"/>
    <lineage>
        <taxon>Eukaryota</taxon>
        <taxon>Fungi</taxon>
        <taxon>Dikarya</taxon>
        <taxon>Basidiomycota</taxon>
        <taxon>Agaricomycotina</taxon>
        <taxon>Agaricomycetes</taxon>
        <taxon>Agaricomycetidae</taxon>
        <taxon>Boletales</taxon>
        <taxon>Coniophorineae</taxon>
        <taxon>Hygrophoropsidaceae</taxon>
        <taxon>Hygrophoropsis</taxon>
    </lineage>
</organism>
<proteinExistence type="predicted"/>
<evidence type="ECO:0000313" key="2">
    <source>
        <dbReference type="Proteomes" id="UP000790377"/>
    </source>
</evidence>
<comment type="caution">
    <text evidence="1">The sequence shown here is derived from an EMBL/GenBank/DDBJ whole genome shotgun (WGS) entry which is preliminary data.</text>
</comment>
<reference evidence="1" key="1">
    <citation type="journal article" date="2021" name="New Phytol.">
        <title>Evolutionary innovations through gain and loss of genes in the ectomycorrhizal Boletales.</title>
        <authorList>
            <person name="Wu G."/>
            <person name="Miyauchi S."/>
            <person name="Morin E."/>
            <person name="Kuo A."/>
            <person name="Drula E."/>
            <person name="Varga T."/>
            <person name="Kohler A."/>
            <person name="Feng B."/>
            <person name="Cao Y."/>
            <person name="Lipzen A."/>
            <person name="Daum C."/>
            <person name="Hundley H."/>
            <person name="Pangilinan J."/>
            <person name="Johnson J."/>
            <person name="Barry K."/>
            <person name="LaButti K."/>
            <person name="Ng V."/>
            <person name="Ahrendt S."/>
            <person name="Min B."/>
            <person name="Choi I.G."/>
            <person name="Park H."/>
            <person name="Plett J.M."/>
            <person name="Magnuson J."/>
            <person name="Spatafora J.W."/>
            <person name="Nagy L.G."/>
            <person name="Henrissat B."/>
            <person name="Grigoriev I.V."/>
            <person name="Yang Z.L."/>
            <person name="Xu J."/>
            <person name="Martin F.M."/>
        </authorList>
    </citation>
    <scope>NUCLEOTIDE SEQUENCE</scope>
    <source>
        <strain evidence="1">ATCC 28755</strain>
    </source>
</reference>
<sequence length="455" mass="48996">MLMARAFIMQTTSTHVFEHSLILASVVSIGHLSTVALAASTLGFMTANVTGLSIIQGLASALDTLLPAAWTSDRPQLVGLWTQRMVVVTGVTLIPITVIWFNAESILLLLRQDAEVARLAALYLKWESLGLPAYAFNCISRRYFQSQGLFAVPTRIIMAIAPINILMTYLLVWGPESIRLGFIGAPIASSISYNLVSIASIAYGVFFVEKTAWHPISRRSFTSLGLLVHLGLAGVGQVASEWWSWELVGLAASLLGPVALATQSVLLASASSTYQAPFALSVAASVRVGNLLGERNARRAGISANTSIVLGIAIAAFFSTVLLSFRKSWGHLFNDDPEVVSLVASILPWVALFQVFDATCGVSGGILRARGKQTTGALINLSAYYIIGIPFGIWLTFSQDMKLAGLWIGLTVSLIYGSSVGIYLCWKADWAKEVEKTSARLAIDKKTEPESHLTN</sequence>
<accession>A0ACB8AGX9</accession>
<protein>
    <submittedName>
        <fullName evidence="1">Mate-domain-containing protein</fullName>
    </submittedName>
</protein>